<accession>A0A256FAI1</accession>
<name>A0A256FAI1_9HYPH</name>
<evidence type="ECO:0000313" key="1">
    <source>
        <dbReference type="EMBL" id="OYR11862.1"/>
    </source>
</evidence>
<keyword evidence="2" id="KW-1185">Reference proteome</keyword>
<dbReference type="AlphaFoldDB" id="A0A256FAI1"/>
<proteinExistence type="predicted"/>
<evidence type="ECO:0000313" key="2">
    <source>
        <dbReference type="Proteomes" id="UP000216478"/>
    </source>
</evidence>
<organism evidence="1 2">
    <name type="scientific">Brucella grignonensis</name>
    <dbReference type="NCBI Taxonomy" id="94627"/>
    <lineage>
        <taxon>Bacteria</taxon>
        <taxon>Pseudomonadati</taxon>
        <taxon>Pseudomonadota</taxon>
        <taxon>Alphaproteobacteria</taxon>
        <taxon>Hyphomicrobiales</taxon>
        <taxon>Brucellaceae</taxon>
        <taxon>Brucella/Ochrobactrum group</taxon>
        <taxon>Brucella</taxon>
    </lineage>
</organism>
<sequence>MFEPQFEFSRLATPYNAPRNTRFAEIVFIAIICMNKLLITRVHPRPQYTRQNQA</sequence>
<reference evidence="1 2" key="1">
    <citation type="submission" date="2017-07" db="EMBL/GenBank/DDBJ databases">
        <title>Phylogenetic study on the rhizospheric bacterium Ochrobactrum sp. A44.</title>
        <authorList>
            <person name="Krzyzanowska D.M."/>
            <person name="Ossowicki A."/>
            <person name="Rajewska M."/>
            <person name="Maciag T."/>
            <person name="Kaczynski Z."/>
            <person name="Czerwicka M."/>
            <person name="Jafra S."/>
        </authorList>
    </citation>
    <scope>NUCLEOTIDE SEQUENCE [LARGE SCALE GENOMIC DNA]</scope>
    <source>
        <strain evidence="1 2">OgA9a</strain>
    </source>
</reference>
<dbReference type="EMBL" id="NNRL01000161">
    <property type="protein sequence ID" value="OYR11862.1"/>
    <property type="molecule type" value="Genomic_DNA"/>
</dbReference>
<gene>
    <name evidence="1" type="ORF">CEV33_1425</name>
</gene>
<comment type="caution">
    <text evidence="1">The sequence shown here is derived from an EMBL/GenBank/DDBJ whole genome shotgun (WGS) entry which is preliminary data.</text>
</comment>
<dbReference type="Proteomes" id="UP000216478">
    <property type="component" value="Unassembled WGS sequence"/>
</dbReference>
<protein>
    <submittedName>
        <fullName evidence="1">Uncharacterized protein</fullName>
    </submittedName>
</protein>